<sequence>MFLDKTTEAIAHFVGLFDVTTEAARLRKSFNEFTAKQQHDRDPSHADSHPVSLNAALDLEDFDPGVLYLPQPSQLVRVVHDTTVTYRPLPTKSARIADHDAEATRSLHAAHVSRSGHGQLDPQGSIATLIHQEAVLSDDDYASVGNHGLIFHQIGDPDAQLAQLVDAAHDLSPLWGLDATGATDNTAALADFIDNVTVMLRDFAAHHQSVEADDFSLFVSSDPLGQSFVNGVAVTDDLPKLDDYLKTKPDDADDDNALPSSIRLGGDTPSTAASATGSTAYGGAQADSSVDASTGGNTLVNTAQIANQWTAAHVMAAVGDYHQLDAIIQINVFADQDAIGSMLHGLNGWQLDNSDPTQAFNIAMFKQTDLGPQHAVNLPAPGQFPSQWAITTLHGDLTIMAWVEQLAFMSDSDIAVLSSSGYKTTVTTGDNMQLNDVFLQQIGHFFDLIIVGGSIYDANIIHQMNVLLDNDLVGGVDGFQTNSQFQLSTQGNLLWNQATIHNMHGAGVEALPNAYGQAAANFAAGNESLPAGVMNDPMFAGMAGLRVLYVTGDFLNLNYIKQTNILGDSDQIALAMDQAKADANAHWTVSTGNNQVINLAGITDVDYSGKIYAGGHTYSDAMLVQAELVSSKPSFGLADPDHLVNEAVAFLQDNAVTSPSDHWNDSFAKPTIADHHGAVDPMHSMLS</sequence>
<reference evidence="2" key="1">
    <citation type="journal article" date="2014" name="Int. J. Syst. Evol. Microbiol.">
        <title>Complete genome sequence of Corynebacterium casei LMG S-19264T (=DSM 44701T), isolated from a smear-ripened cheese.</title>
        <authorList>
            <consortium name="US DOE Joint Genome Institute (JGI-PGF)"/>
            <person name="Walter F."/>
            <person name="Albersmeier A."/>
            <person name="Kalinowski J."/>
            <person name="Ruckert C."/>
        </authorList>
    </citation>
    <scope>NUCLEOTIDE SEQUENCE</scope>
    <source>
        <strain evidence="2">KCTC 42249</strain>
    </source>
</reference>
<evidence type="ECO:0000313" key="2">
    <source>
        <dbReference type="EMBL" id="GHD13150.1"/>
    </source>
</evidence>
<feature type="region of interest" description="Disordered" evidence="1">
    <location>
        <begin position="245"/>
        <end position="288"/>
    </location>
</feature>
<feature type="compositionally biased region" description="Low complexity" evidence="1">
    <location>
        <begin position="265"/>
        <end position="284"/>
    </location>
</feature>
<keyword evidence="3" id="KW-1185">Reference proteome</keyword>
<accession>A0A8J3DPU3</accession>
<dbReference type="RefSeq" id="WP_189503114.1">
    <property type="nucleotide sequence ID" value="NZ_BMZQ01000001.1"/>
</dbReference>
<evidence type="ECO:0000256" key="1">
    <source>
        <dbReference type="SAM" id="MobiDB-lite"/>
    </source>
</evidence>
<name>A0A8J3DPU3_9HYPH</name>
<evidence type="ECO:0000313" key="3">
    <source>
        <dbReference type="Proteomes" id="UP000630142"/>
    </source>
</evidence>
<reference evidence="2" key="2">
    <citation type="submission" date="2020-09" db="EMBL/GenBank/DDBJ databases">
        <authorList>
            <person name="Sun Q."/>
            <person name="Kim S."/>
        </authorList>
    </citation>
    <scope>NUCLEOTIDE SEQUENCE</scope>
    <source>
        <strain evidence="2">KCTC 42249</strain>
    </source>
</reference>
<dbReference type="Proteomes" id="UP000630142">
    <property type="component" value="Unassembled WGS sequence"/>
</dbReference>
<dbReference type="EMBL" id="BMZQ01000001">
    <property type="protein sequence ID" value="GHD13150.1"/>
    <property type="molecule type" value="Genomic_DNA"/>
</dbReference>
<proteinExistence type="predicted"/>
<dbReference type="AlphaFoldDB" id="A0A8J3DPU3"/>
<comment type="caution">
    <text evidence="2">The sequence shown here is derived from an EMBL/GenBank/DDBJ whole genome shotgun (WGS) entry which is preliminary data.</text>
</comment>
<protein>
    <submittedName>
        <fullName evidence="2">Type I secretion system ATPase</fullName>
    </submittedName>
</protein>
<gene>
    <name evidence="2" type="ORF">GCM10016234_18350</name>
</gene>
<organism evidence="2 3">
    <name type="scientific">Tianweitania populi</name>
    <dbReference type="NCBI Taxonomy" id="1607949"/>
    <lineage>
        <taxon>Bacteria</taxon>
        <taxon>Pseudomonadati</taxon>
        <taxon>Pseudomonadota</taxon>
        <taxon>Alphaproteobacteria</taxon>
        <taxon>Hyphomicrobiales</taxon>
        <taxon>Phyllobacteriaceae</taxon>
        <taxon>Tianweitania</taxon>
    </lineage>
</organism>